<keyword evidence="2" id="KW-1185">Reference proteome</keyword>
<proteinExistence type="predicted"/>
<dbReference type="EMBL" id="CM020620">
    <property type="protein sequence ID" value="KAK1869940.1"/>
    <property type="molecule type" value="Genomic_DNA"/>
</dbReference>
<accession>A0ACC3CI96</accession>
<evidence type="ECO:0000313" key="2">
    <source>
        <dbReference type="Proteomes" id="UP000798662"/>
    </source>
</evidence>
<evidence type="ECO:0000313" key="1">
    <source>
        <dbReference type="EMBL" id="KAK1869940.1"/>
    </source>
</evidence>
<name>A0ACC3CI96_PYRYE</name>
<dbReference type="Proteomes" id="UP000798662">
    <property type="component" value="Chromosome 3"/>
</dbReference>
<comment type="caution">
    <text evidence="1">The sequence shown here is derived from an EMBL/GenBank/DDBJ whole genome shotgun (WGS) entry which is preliminary data.</text>
</comment>
<gene>
    <name evidence="1" type="ORF">I4F81_012405</name>
</gene>
<reference evidence="1" key="1">
    <citation type="submission" date="2019-11" db="EMBL/GenBank/DDBJ databases">
        <title>Nori genome reveals adaptations in red seaweeds to the harsh intertidal environment.</title>
        <authorList>
            <person name="Wang D."/>
            <person name="Mao Y."/>
        </authorList>
    </citation>
    <scope>NUCLEOTIDE SEQUENCE</scope>
    <source>
        <tissue evidence="1">Gametophyte</tissue>
    </source>
</reference>
<organism evidence="1 2">
    <name type="scientific">Pyropia yezoensis</name>
    <name type="common">Susabi-nori</name>
    <name type="synonym">Porphyra yezoensis</name>
    <dbReference type="NCBI Taxonomy" id="2788"/>
    <lineage>
        <taxon>Eukaryota</taxon>
        <taxon>Rhodophyta</taxon>
        <taxon>Bangiophyceae</taxon>
        <taxon>Bangiales</taxon>
        <taxon>Bangiaceae</taxon>
        <taxon>Pyropia</taxon>
    </lineage>
</organism>
<protein>
    <submittedName>
        <fullName evidence="1">Uncharacterized protein</fullName>
    </submittedName>
</protein>
<sequence length="421" mass="42718">MENCAYAVPAGRCDGSEGMGGATAPGSVRTDPPASAAATSTTGGDDADGGESGGGDNSRRGDGRLGAAGMDASLFAAAAAGDTEQVEALLNVGAWSLVELPIAGGGCPRTPLMAAAAAGHQEAVAFLVQVLASTVVALSASDGETALTLALRGGHTGVAETILGPAEDLEDCPPVNVAGADGTTPLLVAAATGADTVVKQLLVLKSRGGEGMTSPANVWAVTGAGESAMHLAVNGGHTGALKELDRPVLWRSFLIAGVLGGRVDVVREQLDHAARGQLLPWNKPRSSSLDLAVEAGRARVVRALLGDAGARPRHTLLRDAASRGHFKVLTIPLDALEPQPLSGDTRRDLASMLVGVAAGAGHLRIARFLVEWAGPGMPPPPTYNGLYSERADLTVLSVAARWNRHELVALLLATGVDPNER</sequence>